<evidence type="ECO:0000256" key="2">
    <source>
        <dbReference type="ARBA" id="ARBA00009347"/>
    </source>
</evidence>
<dbReference type="PANTHER" id="PTHR43884:SF20">
    <property type="entry name" value="ACYL-COA DEHYDROGENASE FADE28"/>
    <property type="match status" value="1"/>
</dbReference>
<dbReference type="Pfam" id="PF02771">
    <property type="entry name" value="Acyl-CoA_dh_N"/>
    <property type="match status" value="1"/>
</dbReference>
<sequence>MEFTYSEEQEDLRRTVRAFLERGAPLSEVLRTATEGGGHDRRLWQRMAGELGLHGLALPVEYGGAGFGPVELGAVLEETGRALLCAPFFSSVVLAAQAVVDSADKAAAAALLPGIASGDTVAVLALTGDCTGDGPALPVRAVYRAGEWRLTGTVRPVPDLCAADRLLVPARTEDGIGLFSLSSDTPGVGVAPLPSLDPTRPVGVLDLADAAAEPLGEPGNAWPGLRHTLDVALAALAAEQVGGAAAVLDMSVAHASTRHQFGRPIGGFQAIKHHCANMLVDIESARATAHYGLLAAEADAPDLPLAASAAKAFCSAAFTRCAETTIQIHGGIGFTWEHPAHLYLKRAKATEAFLGSPRAHLEAVAVRAGI</sequence>
<keyword evidence="9" id="KW-1185">Reference proteome</keyword>
<dbReference type="InterPro" id="IPR013786">
    <property type="entry name" value="AcylCoA_DH/ox_N"/>
</dbReference>
<evidence type="ECO:0000259" key="6">
    <source>
        <dbReference type="Pfam" id="PF00441"/>
    </source>
</evidence>
<dbReference type="PANTHER" id="PTHR43884">
    <property type="entry name" value="ACYL-COA DEHYDROGENASE"/>
    <property type="match status" value="1"/>
</dbReference>
<keyword evidence="4" id="KW-0274">FAD</keyword>
<proteinExistence type="inferred from homology"/>
<dbReference type="KEGG" id="stri:C7M71_000410"/>
<reference evidence="9" key="1">
    <citation type="submission" date="2018-07" db="EMBL/GenBank/DDBJ databases">
        <title>Streptacidiphilus bronchialis DSM 106435 chromosome.</title>
        <authorList>
            <person name="Batra D."/>
            <person name="Gulvik C.A."/>
        </authorList>
    </citation>
    <scope>NUCLEOTIDE SEQUENCE [LARGE SCALE GENOMIC DNA]</scope>
    <source>
        <strain evidence="9">DSM 106435</strain>
    </source>
</reference>
<evidence type="ECO:0000256" key="1">
    <source>
        <dbReference type="ARBA" id="ARBA00001974"/>
    </source>
</evidence>
<dbReference type="InterPro" id="IPR037069">
    <property type="entry name" value="AcylCoA_DH/ox_N_sf"/>
</dbReference>
<evidence type="ECO:0000259" key="7">
    <source>
        <dbReference type="Pfam" id="PF02771"/>
    </source>
</evidence>
<feature type="domain" description="Acyl-CoA dehydrogenase/oxidase C-terminal" evidence="6">
    <location>
        <begin position="227"/>
        <end position="367"/>
    </location>
</feature>
<dbReference type="SUPFAM" id="SSF47203">
    <property type="entry name" value="Acyl-CoA dehydrogenase C-terminal domain-like"/>
    <property type="match status" value="1"/>
</dbReference>
<dbReference type="CDD" id="cd00567">
    <property type="entry name" value="ACAD"/>
    <property type="match status" value="1"/>
</dbReference>
<dbReference type="AlphaFoldDB" id="A0A345SR08"/>
<organism evidence="8 9">
    <name type="scientific">Peterkaempfera bronchialis</name>
    <dbReference type="NCBI Taxonomy" id="2126346"/>
    <lineage>
        <taxon>Bacteria</taxon>
        <taxon>Bacillati</taxon>
        <taxon>Actinomycetota</taxon>
        <taxon>Actinomycetes</taxon>
        <taxon>Kitasatosporales</taxon>
        <taxon>Streptomycetaceae</taxon>
        <taxon>Peterkaempfera</taxon>
    </lineage>
</organism>
<dbReference type="GO" id="GO:0050660">
    <property type="term" value="F:flavin adenine dinucleotide binding"/>
    <property type="evidence" value="ECO:0007669"/>
    <property type="project" value="InterPro"/>
</dbReference>
<evidence type="ECO:0000256" key="4">
    <source>
        <dbReference type="ARBA" id="ARBA00022827"/>
    </source>
</evidence>
<evidence type="ECO:0000313" key="9">
    <source>
        <dbReference type="Proteomes" id="UP000249340"/>
    </source>
</evidence>
<keyword evidence="5" id="KW-0560">Oxidoreductase</keyword>
<dbReference type="InterPro" id="IPR009100">
    <property type="entry name" value="AcylCoA_DH/oxidase_NM_dom_sf"/>
</dbReference>
<evidence type="ECO:0000256" key="3">
    <source>
        <dbReference type="ARBA" id="ARBA00022630"/>
    </source>
</evidence>
<feature type="domain" description="Acyl-CoA dehydrogenase/oxidase N-terminal" evidence="7">
    <location>
        <begin position="6"/>
        <end position="119"/>
    </location>
</feature>
<accession>A0A345SR08</accession>
<dbReference type="Pfam" id="PF00441">
    <property type="entry name" value="Acyl-CoA_dh_1"/>
    <property type="match status" value="1"/>
</dbReference>
<dbReference type="Gene3D" id="1.20.140.10">
    <property type="entry name" value="Butyryl-CoA Dehydrogenase, subunit A, domain 3"/>
    <property type="match status" value="1"/>
</dbReference>
<dbReference type="InterPro" id="IPR009075">
    <property type="entry name" value="AcylCo_DH/oxidase_C"/>
</dbReference>
<dbReference type="SUPFAM" id="SSF56645">
    <property type="entry name" value="Acyl-CoA dehydrogenase NM domain-like"/>
    <property type="match status" value="1"/>
</dbReference>
<gene>
    <name evidence="8" type="ORF">C7M71_000410</name>
</gene>
<protein>
    <submittedName>
        <fullName evidence="8">Acyl-CoA dehydrogenase</fullName>
    </submittedName>
</protein>
<dbReference type="Gene3D" id="2.40.110.10">
    <property type="entry name" value="Butyryl-CoA Dehydrogenase, subunit A, domain 2"/>
    <property type="match status" value="1"/>
</dbReference>
<dbReference type="Gene3D" id="1.10.540.10">
    <property type="entry name" value="Acyl-CoA dehydrogenase/oxidase, N-terminal domain"/>
    <property type="match status" value="1"/>
</dbReference>
<dbReference type="EMBL" id="CP031264">
    <property type="protein sequence ID" value="AXI76163.1"/>
    <property type="molecule type" value="Genomic_DNA"/>
</dbReference>
<dbReference type="RefSeq" id="WP_111492919.1">
    <property type="nucleotide sequence ID" value="NZ_CP031264.1"/>
</dbReference>
<dbReference type="GO" id="GO:0003995">
    <property type="term" value="F:acyl-CoA dehydrogenase activity"/>
    <property type="evidence" value="ECO:0007669"/>
    <property type="project" value="TreeGrafter"/>
</dbReference>
<dbReference type="OrthoDB" id="8677713at2"/>
<keyword evidence="3" id="KW-0285">Flavoprotein</keyword>
<dbReference type="InterPro" id="IPR046373">
    <property type="entry name" value="Acyl-CoA_Oxase/DH_mid-dom_sf"/>
</dbReference>
<evidence type="ECO:0000256" key="5">
    <source>
        <dbReference type="ARBA" id="ARBA00023002"/>
    </source>
</evidence>
<comment type="cofactor">
    <cofactor evidence="1">
        <name>FAD</name>
        <dbReference type="ChEBI" id="CHEBI:57692"/>
    </cofactor>
</comment>
<evidence type="ECO:0000313" key="8">
    <source>
        <dbReference type="EMBL" id="AXI76163.1"/>
    </source>
</evidence>
<dbReference type="InterPro" id="IPR036250">
    <property type="entry name" value="AcylCo_DH-like_C"/>
</dbReference>
<dbReference type="Proteomes" id="UP000249340">
    <property type="component" value="Chromosome"/>
</dbReference>
<comment type="similarity">
    <text evidence="2">Belongs to the acyl-CoA dehydrogenase family.</text>
</comment>
<name>A0A345SR08_9ACTN</name>